<sequence>MPEALKRSVFEGVRVLDVGHLIAGPMACSILGDFGAEVIKIERPGYGDPLRKMYKKGDVGLMYKVQGRNKKAVTINLKSDEGRALFHELVAISDVVVENFRPGVMERLGCGWDVLSAINPRLIMSRMSGYGQNGPLRDQRAYGRSGEAFGGFAHITGEADGAPMHSTMSLGDTVGAVWAAMGIMMALYWRDGQGGGKGQLIDIGLYEGLFRQIEQLIIVPDQLGKSVNRAGNVHRDVPFIGSFKTSDGKYFTYGASTVASTDDILRAMEMYGDPRFADYESSLRNIDALYAAASEWMGRHTFEEVQAAFIKFKAPGAPVMSGADLLAHAQIAAREMIVTVQDPDLGPVRMQNVVPKLSATPGEVRHAAQAMGASNDDVFSGLLGRSREQIDALRQSGAI</sequence>
<dbReference type="EMBL" id="JQGC01000017">
    <property type="protein sequence ID" value="KFL30037.1"/>
    <property type="molecule type" value="Genomic_DNA"/>
</dbReference>
<organism evidence="2 3">
    <name type="scientific">Devosia riboflavina</name>
    <dbReference type="NCBI Taxonomy" id="46914"/>
    <lineage>
        <taxon>Bacteria</taxon>
        <taxon>Pseudomonadati</taxon>
        <taxon>Pseudomonadota</taxon>
        <taxon>Alphaproteobacteria</taxon>
        <taxon>Hyphomicrobiales</taxon>
        <taxon>Devosiaceae</taxon>
        <taxon>Devosia</taxon>
    </lineage>
</organism>
<evidence type="ECO:0000313" key="2">
    <source>
        <dbReference type="EMBL" id="KFL30037.1"/>
    </source>
</evidence>
<dbReference type="RefSeq" id="WP_035085565.1">
    <property type="nucleotide sequence ID" value="NZ_JQGC01000017.1"/>
</dbReference>
<dbReference type="InterPro" id="IPR044855">
    <property type="entry name" value="CoA-Trfase_III_dom3_sf"/>
</dbReference>
<evidence type="ECO:0000256" key="1">
    <source>
        <dbReference type="ARBA" id="ARBA00022679"/>
    </source>
</evidence>
<dbReference type="InterPro" id="IPR003673">
    <property type="entry name" value="CoA-Trfase_fam_III"/>
</dbReference>
<dbReference type="STRING" id="46914.JP75_18320"/>
<protein>
    <recommendedName>
        <fullName evidence="4">Carnitine dehydratase</fullName>
    </recommendedName>
</protein>
<dbReference type="InterPro" id="IPR050509">
    <property type="entry name" value="CoA-transferase_III"/>
</dbReference>
<dbReference type="Gene3D" id="3.30.1540.10">
    <property type="entry name" value="formyl-coa transferase, domain 3"/>
    <property type="match status" value="1"/>
</dbReference>
<dbReference type="Gene3D" id="3.40.50.10540">
    <property type="entry name" value="Crotonobetainyl-coa:carnitine coa-transferase, domain 1"/>
    <property type="match status" value="1"/>
</dbReference>
<accession>A0A087LZI4</accession>
<reference evidence="2 3" key="1">
    <citation type="submission" date="2014-08" db="EMBL/GenBank/DDBJ databases">
        <authorList>
            <person name="Hassan Y.I."/>
            <person name="Lepp D."/>
            <person name="Zhou T."/>
        </authorList>
    </citation>
    <scope>NUCLEOTIDE SEQUENCE [LARGE SCALE GENOMIC DNA]</scope>
    <source>
        <strain evidence="2 3">IFO13584</strain>
    </source>
</reference>
<dbReference type="AlphaFoldDB" id="A0A087LZI4"/>
<evidence type="ECO:0008006" key="4">
    <source>
        <dbReference type="Google" id="ProtNLM"/>
    </source>
</evidence>
<name>A0A087LZI4_9HYPH</name>
<keyword evidence="3" id="KW-1185">Reference proteome</keyword>
<dbReference type="GO" id="GO:0016740">
    <property type="term" value="F:transferase activity"/>
    <property type="evidence" value="ECO:0007669"/>
    <property type="project" value="UniProtKB-KW"/>
</dbReference>
<proteinExistence type="predicted"/>
<dbReference type="Proteomes" id="UP000028981">
    <property type="component" value="Unassembled WGS sequence"/>
</dbReference>
<dbReference type="SUPFAM" id="SSF89796">
    <property type="entry name" value="CoA-transferase family III (CaiB/BaiF)"/>
    <property type="match status" value="1"/>
</dbReference>
<comment type="caution">
    <text evidence="2">The sequence shown here is derived from an EMBL/GenBank/DDBJ whole genome shotgun (WGS) entry which is preliminary data.</text>
</comment>
<dbReference type="PANTHER" id="PTHR48228">
    <property type="entry name" value="SUCCINYL-COA--D-CITRAMALATE COA-TRANSFERASE"/>
    <property type="match status" value="1"/>
</dbReference>
<dbReference type="PANTHER" id="PTHR48228:SF6">
    <property type="entry name" value="L-CARNITINE COA-TRANSFERASE"/>
    <property type="match status" value="1"/>
</dbReference>
<dbReference type="OrthoDB" id="5720311at2"/>
<evidence type="ECO:0000313" key="3">
    <source>
        <dbReference type="Proteomes" id="UP000028981"/>
    </source>
</evidence>
<keyword evidence="1" id="KW-0808">Transferase</keyword>
<dbReference type="InterPro" id="IPR023606">
    <property type="entry name" value="CoA-Trfase_III_dom_1_sf"/>
</dbReference>
<dbReference type="Pfam" id="PF02515">
    <property type="entry name" value="CoA_transf_3"/>
    <property type="match status" value="1"/>
</dbReference>
<gene>
    <name evidence="2" type="ORF">JP75_18320</name>
</gene>